<keyword evidence="1" id="KW-0378">Hydrolase</keyword>
<keyword evidence="4" id="KW-1185">Reference proteome</keyword>
<dbReference type="Proteomes" id="UP001597012">
    <property type="component" value="Unassembled WGS sequence"/>
</dbReference>
<evidence type="ECO:0000313" key="3">
    <source>
        <dbReference type="EMBL" id="MFD0799190.1"/>
    </source>
</evidence>
<comment type="caution">
    <text evidence="3">The sequence shown here is derived from an EMBL/GenBank/DDBJ whole genome shotgun (WGS) entry which is preliminary data.</text>
</comment>
<organism evidence="3 4">
    <name type="scientific">Maribacter chungangensis</name>
    <dbReference type="NCBI Taxonomy" id="1069117"/>
    <lineage>
        <taxon>Bacteria</taxon>
        <taxon>Pseudomonadati</taxon>
        <taxon>Bacteroidota</taxon>
        <taxon>Flavobacteriia</taxon>
        <taxon>Flavobacteriales</taxon>
        <taxon>Flavobacteriaceae</taxon>
        <taxon>Maribacter</taxon>
    </lineage>
</organism>
<feature type="domain" description="Sialate O-acetylesterase" evidence="2">
    <location>
        <begin position="296"/>
        <end position="402"/>
    </location>
</feature>
<protein>
    <submittedName>
        <fullName evidence="3">Sialate O-acetylesterase</fullName>
    </submittedName>
</protein>
<dbReference type="InterPro" id="IPR039329">
    <property type="entry name" value="SIAE"/>
</dbReference>
<proteinExistence type="predicted"/>
<name>A0ABW3B814_9FLAO</name>
<dbReference type="EMBL" id="JBHTHY010000014">
    <property type="protein sequence ID" value="MFD0799190.1"/>
    <property type="molecule type" value="Genomic_DNA"/>
</dbReference>
<evidence type="ECO:0000256" key="1">
    <source>
        <dbReference type="ARBA" id="ARBA00022801"/>
    </source>
</evidence>
<dbReference type="InterPro" id="IPR036514">
    <property type="entry name" value="SGNH_hydro_sf"/>
</dbReference>
<dbReference type="PANTHER" id="PTHR22901:SF0">
    <property type="entry name" value="SIALATE O-ACETYLESTERASE"/>
    <property type="match status" value="1"/>
</dbReference>
<dbReference type="PANTHER" id="PTHR22901">
    <property type="entry name" value="SIALATE O-ACETYLESTERASE"/>
    <property type="match status" value="1"/>
</dbReference>
<dbReference type="SUPFAM" id="SSF52266">
    <property type="entry name" value="SGNH hydrolase"/>
    <property type="match status" value="1"/>
</dbReference>
<gene>
    <name evidence="3" type="ORF">ACFQZJ_17070</name>
</gene>
<dbReference type="Gene3D" id="3.40.50.1110">
    <property type="entry name" value="SGNH hydrolase"/>
    <property type="match status" value="1"/>
</dbReference>
<dbReference type="Pfam" id="PF03629">
    <property type="entry name" value="SASA"/>
    <property type="match status" value="1"/>
</dbReference>
<evidence type="ECO:0000259" key="2">
    <source>
        <dbReference type="Pfam" id="PF03629"/>
    </source>
</evidence>
<dbReference type="InterPro" id="IPR005181">
    <property type="entry name" value="SASA"/>
</dbReference>
<sequence>MMDRTSLLKILAIILSVQMSCLQTIVGQLSVAKNFTDNMVLQRNEPIPIWGHGFPNTVIRIQFGSEIKSVTVKKDATWSVLLKKRRGNSNPQSISITNQREKIILKNILLGDVWLCIGQSNMEWPLAKELHFKEEVRNIMNPMLRFYNPSYAGKGIYNTVFSDSVIAGLNPLDFYKGTWKMSDTLTAPKMSAVGYYFGKNIQKEEKVPIGLINLAIGGAPLETFLRRGAFKESELFFSKARGNWLTNDELPVWIRERGNQNIGSITLAHKDRLGPNHAFKPGFAYESGIAPWTKVPIKGILWYQGESNAQELERVNEYASLQKLMVGDYRKQWKQPKLPFYWVQLSSIDTIRYKSHYWPRFRNEQRQLLNVIKYSGMAVSSDVGARNDVHPTNKKVIGYRLAQWALNQTYGKKNTPSGPLPRRVRYRNGKVSVDFHYAKKGLQTTGKEELKGFSLDGKHPVTAKITGNRVAIKSDVKPKFLYYAWQPYSLGNLENKEGLPASTFKVAID</sequence>
<evidence type="ECO:0000313" key="4">
    <source>
        <dbReference type="Proteomes" id="UP001597012"/>
    </source>
</evidence>
<accession>A0ABW3B814</accession>
<dbReference type="RefSeq" id="WP_379936094.1">
    <property type="nucleotide sequence ID" value="NZ_JBHTHY010000014.1"/>
</dbReference>
<reference evidence="4" key="1">
    <citation type="journal article" date="2019" name="Int. J. Syst. Evol. Microbiol.">
        <title>The Global Catalogue of Microorganisms (GCM) 10K type strain sequencing project: providing services to taxonomists for standard genome sequencing and annotation.</title>
        <authorList>
            <consortium name="The Broad Institute Genomics Platform"/>
            <consortium name="The Broad Institute Genome Sequencing Center for Infectious Disease"/>
            <person name="Wu L."/>
            <person name="Ma J."/>
        </authorList>
    </citation>
    <scope>NUCLEOTIDE SEQUENCE [LARGE SCALE GENOMIC DNA]</scope>
    <source>
        <strain evidence="4">CCUG 61948</strain>
    </source>
</reference>